<evidence type="ECO:0000313" key="2">
    <source>
        <dbReference type="Ensembl" id="ENSCSAVP00000013564.1"/>
    </source>
</evidence>
<dbReference type="AlphaFoldDB" id="H2Z7K2"/>
<dbReference type="Proteomes" id="UP000007875">
    <property type="component" value="Unassembled WGS sequence"/>
</dbReference>
<dbReference type="GO" id="GO:0008233">
    <property type="term" value="F:peptidase activity"/>
    <property type="evidence" value="ECO:0007669"/>
    <property type="project" value="InterPro"/>
</dbReference>
<name>H2Z7K2_CIOSA</name>
<dbReference type="PANTHER" id="PTHR31698:SF7">
    <property type="entry name" value="PEPTIDASE M15C DOMAIN-CONTAINING PROTEIN"/>
    <property type="match status" value="1"/>
</dbReference>
<feature type="domain" description="Peptidase M15C" evidence="1">
    <location>
        <begin position="32"/>
        <end position="96"/>
    </location>
</feature>
<evidence type="ECO:0000259" key="1">
    <source>
        <dbReference type="Pfam" id="PF13539"/>
    </source>
</evidence>
<reference evidence="2" key="3">
    <citation type="submission" date="2025-09" db="UniProtKB">
        <authorList>
            <consortium name="Ensembl"/>
        </authorList>
    </citation>
    <scope>IDENTIFICATION</scope>
</reference>
<accession>H2Z7K2</accession>
<evidence type="ECO:0000313" key="3">
    <source>
        <dbReference type="Proteomes" id="UP000007875"/>
    </source>
</evidence>
<protein>
    <recommendedName>
        <fullName evidence="1">Peptidase M15C domain-containing protein</fullName>
    </recommendedName>
</protein>
<reference evidence="3" key="1">
    <citation type="submission" date="2003-08" db="EMBL/GenBank/DDBJ databases">
        <authorList>
            <person name="Birren B."/>
            <person name="Nusbaum C."/>
            <person name="Abebe A."/>
            <person name="Abouelleil A."/>
            <person name="Adekoya E."/>
            <person name="Ait-zahra M."/>
            <person name="Allen N."/>
            <person name="Allen T."/>
            <person name="An P."/>
            <person name="Anderson M."/>
            <person name="Anderson S."/>
            <person name="Arachchi H."/>
            <person name="Armbruster J."/>
            <person name="Bachantsang P."/>
            <person name="Baldwin J."/>
            <person name="Barry A."/>
            <person name="Bayul T."/>
            <person name="Blitshsteyn B."/>
            <person name="Bloom T."/>
            <person name="Blye J."/>
            <person name="Boguslavskiy L."/>
            <person name="Borowsky M."/>
            <person name="Boukhgalter B."/>
            <person name="Brunache A."/>
            <person name="Butler J."/>
            <person name="Calixte N."/>
            <person name="Calvo S."/>
            <person name="Camarata J."/>
            <person name="Campo K."/>
            <person name="Chang J."/>
            <person name="Cheshatsang Y."/>
            <person name="Citroen M."/>
            <person name="Collymore A."/>
            <person name="Considine T."/>
            <person name="Cook A."/>
            <person name="Cooke P."/>
            <person name="Corum B."/>
            <person name="Cuomo C."/>
            <person name="David R."/>
            <person name="Dawoe T."/>
            <person name="Degray S."/>
            <person name="Dodge S."/>
            <person name="Dooley K."/>
            <person name="Dorje P."/>
            <person name="Dorjee K."/>
            <person name="Dorris L."/>
            <person name="Duffey N."/>
            <person name="Dupes A."/>
            <person name="Elkins T."/>
            <person name="Engels R."/>
            <person name="Erickson J."/>
            <person name="Farina A."/>
            <person name="Faro S."/>
            <person name="Ferreira P."/>
            <person name="Fischer H."/>
            <person name="Fitzgerald M."/>
            <person name="Foley K."/>
            <person name="Gage D."/>
            <person name="Galagan J."/>
            <person name="Gearin G."/>
            <person name="Gnerre S."/>
            <person name="Gnirke A."/>
            <person name="Goyette A."/>
            <person name="Graham J."/>
            <person name="Grandbois E."/>
            <person name="Gyaltsen K."/>
            <person name="Hafez N."/>
            <person name="Hagopian D."/>
            <person name="Hagos B."/>
            <person name="Hall J."/>
            <person name="Hatcher B."/>
            <person name="Heller A."/>
            <person name="Higgins H."/>
            <person name="Honan T."/>
            <person name="Horn A."/>
            <person name="Houde N."/>
            <person name="Hughes L."/>
            <person name="Hulme W."/>
            <person name="Husby E."/>
            <person name="Iliev I."/>
            <person name="Jaffe D."/>
            <person name="Jones C."/>
            <person name="Kamal M."/>
            <person name="Kamat A."/>
            <person name="Kamvysselis M."/>
            <person name="Karlsson E."/>
            <person name="Kells C."/>
            <person name="Kieu A."/>
            <person name="Kisner P."/>
            <person name="Kodira C."/>
            <person name="Kulbokas E."/>
            <person name="Labutti K."/>
            <person name="Lama D."/>
            <person name="Landers T."/>
            <person name="Leger J."/>
            <person name="Levine S."/>
            <person name="Lewis D."/>
            <person name="Lewis T."/>
            <person name="Lindblad-toh K."/>
            <person name="Liu X."/>
            <person name="Lokyitsang T."/>
            <person name="Lokyitsang Y."/>
            <person name="Lucien O."/>
            <person name="Lui A."/>
            <person name="Ma L.J."/>
            <person name="Mabbitt R."/>
            <person name="Macdonald J."/>
            <person name="Maclean C."/>
            <person name="Major J."/>
            <person name="Manning J."/>
            <person name="Marabella R."/>
            <person name="Maru K."/>
            <person name="Matthews C."/>
            <person name="Mauceli E."/>
            <person name="Mccarthy M."/>
            <person name="Mcdonough S."/>
            <person name="Mcghee T."/>
            <person name="Meldrim J."/>
            <person name="Meneus L."/>
            <person name="Mesirov J."/>
            <person name="Mihalev A."/>
            <person name="Mihova T."/>
            <person name="Mikkelsen T."/>
            <person name="Mlenga V."/>
            <person name="Moru K."/>
            <person name="Mozes J."/>
            <person name="Mulrain L."/>
            <person name="Munson G."/>
            <person name="Naylor J."/>
            <person name="Newes C."/>
            <person name="Nguyen C."/>
            <person name="Nguyen N."/>
            <person name="Nguyen T."/>
            <person name="Nicol R."/>
            <person name="Nielsen C."/>
            <person name="Nizzari M."/>
            <person name="Norbu C."/>
            <person name="Norbu N."/>
            <person name="O'donnell P."/>
            <person name="Okoawo O."/>
            <person name="O'leary S."/>
            <person name="Omotosho B."/>
            <person name="O'neill K."/>
            <person name="Osman S."/>
            <person name="Parker S."/>
            <person name="Perrin D."/>
            <person name="Phunkhang P."/>
            <person name="Piqani B."/>
            <person name="Purcell S."/>
            <person name="Rachupka T."/>
            <person name="Ramasamy U."/>
            <person name="Rameau R."/>
            <person name="Ray V."/>
            <person name="Raymond C."/>
            <person name="Retta R."/>
            <person name="Richardson S."/>
            <person name="Rise C."/>
            <person name="Rodriguez J."/>
            <person name="Rogers J."/>
            <person name="Rogov P."/>
            <person name="Rutman M."/>
            <person name="Schupbach R."/>
            <person name="Seaman C."/>
            <person name="Settipalli S."/>
            <person name="Sharpe T."/>
            <person name="Sheridan J."/>
            <person name="Sherpa N."/>
            <person name="Shi J."/>
            <person name="Smirnov S."/>
            <person name="Smith C."/>
            <person name="Sougnez C."/>
            <person name="Spencer B."/>
            <person name="Stalker J."/>
            <person name="Stange-thomann N."/>
            <person name="Stavropoulos S."/>
            <person name="Stetson K."/>
            <person name="Stone C."/>
            <person name="Stone S."/>
            <person name="Stubbs M."/>
            <person name="Talamas J."/>
            <person name="Tchuinga P."/>
            <person name="Tenzing P."/>
            <person name="Tesfaye S."/>
            <person name="Theodore J."/>
            <person name="Thoulutsang Y."/>
            <person name="Topham K."/>
            <person name="Towey S."/>
            <person name="Tsamla T."/>
            <person name="Tsomo N."/>
            <person name="Vallee D."/>
            <person name="Vassiliev H."/>
            <person name="Venkataraman V."/>
            <person name="Vinson J."/>
            <person name="Vo A."/>
            <person name="Wade C."/>
            <person name="Wang S."/>
            <person name="Wangchuk T."/>
            <person name="Wangdi T."/>
            <person name="Whittaker C."/>
            <person name="Wilkinson J."/>
            <person name="Wu Y."/>
            <person name="Wyman D."/>
            <person name="Yadav S."/>
            <person name="Yang S."/>
            <person name="Yang X."/>
            <person name="Yeager S."/>
            <person name="Yee E."/>
            <person name="Young G."/>
            <person name="Zainoun J."/>
            <person name="Zembeck L."/>
            <person name="Zimmer A."/>
            <person name="Zody M."/>
            <person name="Lander E."/>
        </authorList>
    </citation>
    <scope>NUCLEOTIDE SEQUENCE [LARGE SCALE GENOMIC DNA]</scope>
</reference>
<dbReference type="SUPFAM" id="SSF55166">
    <property type="entry name" value="Hedgehog/DD-peptidase"/>
    <property type="match status" value="1"/>
</dbReference>
<keyword evidence="3" id="KW-1185">Reference proteome</keyword>
<dbReference type="GeneTree" id="ENSGT00940000167866"/>
<dbReference type="HOGENOM" id="CLU_135097_0_0_1"/>
<sequence>KVHRTAVICNVVVHVTHSFRKKGRRTANTTTPARYSNHFIGHAIDVNLATPNGWCAALCLFDHRNPHAKCFINTLKSIGLRWGGDWRPKADPVHFDDNYNSNRTMWKAKFRVVQDACEDL</sequence>
<dbReference type="PANTHER" id="PTHR31698">
    <property type="entry name" value="LYSOZYME G FAMILY MEMBER"/>
    <property type="match status" value="1"/>
</dbReference>
<reference evidence="2" key="2">
    <citation type="submission" date="2025-08" db="UniProtKB">
        <authorList>
            <consortium name="Ensembl"/>
        </authorList>
    </citation>
    <scope>IDENTIFICATION</scope>
</reference>
<dbReference type="InterPro" id="IPR009045">
    <property type="entry name" value="Zn_M74/Hedgehog-like"/>
</dbReference>
<dbReference type="Gene3D" id="3.30.1380.10">
    <property type="match status" value="1"/>
</dbReference>
<organism evidence="2 3">
    <name type="scientific">Ciona savignyi</name>
    <name type="common">Pacific transparent sea squirt</name>
    <dbReference type="NCBI Taxonomy" id="51511"/>
    <lineage>
        <taxon>Eukaryota</taxon>
        <taxon>Metazoa</taxon>
        <taxon>Chordata</taxon>
        <taxon>Tunicata</taxon>
        <taxon>Ascidiacea</taxon>
        <taxon>Phlebobranchia</taxon>
        <taxon>Cionidae</taxon>
        <taxon>Ciona</taxon>
    </lineage>
</organism>
<dbReference type="Pfam" id="PF13539">
    <property type="entry name" value="Peptidase_M15_4"/>
    <property type="match status" value="1"/>
</dbReference>
<dbReference type="Ensembl" id="ENSCSAVT00000013720.1">
    <property type="protein sequence ID" value="ENSCSAVP00000013564.1"/>
    <property type="gene ID" value="ENSCSAVG00000007945.1"/>
</dbReference>
<dbReference type="InterPro" id="IPR039561">
    <property type="entry name" value="Peptidase_M15C"/>
</dbReference>
<dbReference type="InParanoid" id="H2Z7K2"/>
<proteinExistence type="predicted"/>